<evidence type="ECO:0000256" key="1">
    <source>
        <dbReference type="ARBA" id="ARBA00023015"/>
    </source>
</evidence>
<evidence type="ECO:0000313" key="5">
    <source>
        <dbReference type="EMBL" id="NBD27424.1"/>
    </source>
</evidence>
<name>A0ABW9XXR2_9BACL</name>
<evidence type="ECO:0000313" key="6">
    <source>
        <dbReference type="Proteomes" id="UP000665561"/>
    </source>
</evidence>
<comment type="caution">
    <text evidence="5">The sequence shown here is derived from an EMBL/GenBank/DDBJ whole genome shotgun (WGS) entry which is preliminary data.</text>
</comment>
<dbReference type="InterPro" id="IPR000524">
    <property type="entry name" value="Tscrpt_reg_HTH_GntR"/>
</dbReference>
<protein>
    <submittedName>
        <fullName evidence="5">Substrate-binding domain-containing protein</fullName>
    </submittedName>
</protein>
<keyword evidence="6" id="KW-1185">Reference proteome</keyword>
<sequence>MSKQQKPLYSVIMDELKKKIERGDYKPDDQIPTEYELSTLHGVSRITTRRALEELERAGDIYRIQGRGTFVRGYHRDSNEARTVESGKVVSMILPHDEESGMIRYIRGASDLLNDHGYYLSIHHSGYDVHHERTLMESIRDRGSSAIILYPFDDRSNFEILNQFCLSEYPIVTIDKYIEGMPICGVVSDNFGGVYRSVSRLIESGHRNIAFLSGVSIESASTVRERYFGYCRALKDHGRPLQDGLVKLGARTDSLAIGSEPFFHNLLAFYRASEVTAVQVENDLIAASMLKYALELGIRVPEDLSIFGFDNNPITQHLGTPISTIDQNFYEIGRKAAELILEWLEKGTKPAGRVVVPVTLVERSSTASLSPRISPRVP</sequence>
<keyword evidence="2" id="KW-0238">DNA-binding</keyword>
<organism evidence="5 6">
    <name type="scientific">Paenibacillus glycinis</name>
    <dbReference type="NCBI Taxonomy" id="2697035"/>
    <lineage>
        <taxon>Bacteria</taxon>
        <taxon>Bacillati</taxon>
        <taxon>Bacillota</taxon>
        <taxon>Bacilli</taxon>
        <taxon>Bacillales</taxon>
        <taxon>Paenibacillaceae</taxon>
        <taxon>Paenibacillus</taxon>
    </lineage>
</organism>
<evidence type="ECO:0000256" key="3">
    <source>
        <dbReference type="ARBA" id="ARBA00023163"/>
    </source>
</evidence>
<dbReference type="SUPFAM" id="SSF53822">
    <property type="entry name" value="Periplasmic binding protein-like I"/>
    <property type="match status" value="1"/>
</dbReference>
<dbReference type="SUPFAM" id="SSF46785">
    <property type="entry name" value="Winged helix' DNA-binding domain"/>
    <property type="match status" value="1"/>
</dbReference>
<dbReference type="InterPro" id="IPR046335">
    <property type="entry name" value="LacI/GalR-like_sensor"/>
</dbReference>
<dbReference type="PROSITE" id="PS50949">
    <property type="entry name" value="HTH_GNTR"/>
    <property type="match status" value="1"/>
</dbReference>
<dbReference type="InterPro" id="IPR036388">
    <property type="entry name" value="WH-like_DNA-bd_sf"/>
</dbReference>
<proteinExistence type="predicted"/>
<dbReference type="PANTHER" id="PTHR30146:SF109">
    <property type="entry name" value="HTH-TYPE TRANSCRIPTIONAL REGULATOR GALS"/>
    <property type="match status" value="1"/>
</dbReference>
<dbReference type="CDD" id="cd06267">
    <property type="entry name" value="PBP1_LacI_sugar_binding-like"/>
    <property type="match status" value="1"/>
</dbReference>
<dbReference type="CDD" id="cd07377">
    <property type="entry name" value="WHTH_GntR"/>
    <property type="match status" value="1"/>
</dbReference>
<dbReference type="PANTHER" id="PTHR30146">
    <property type="entry name" value="LACI-RELATED TRANSCRIPTIONAL REPRESSOR"/>
    <property type="match status" value="1"/>
</dbReference>
<accession>A0ABW9XXR2</accession>
<keyword evidence="3" id="KW-0804">Transcription</keyword>
<dbReference type="PRINTS" id="PR00035">
    <property type="entry name" value="HTHGNTR"/>
</dbReference>
<gene>
    <name evidence="5" type="ORF">GT019_26430</name>
</gene>
<dbReference type="InterPro" id="IPR028082">
    <property type="entry name" value="Peripla_BP_I"/>
</dbReference>
<evidence type="ECO:0000256" key="2">
    <source>
        <dbReference type="ARBA" id="ARBA00023125"/>
    </source>
</evidence>
<evidence type="ECO:0000259" key="4">
    <source>
        <dbReference type="PROSITE" id="PS50949"/>
    </source>
</evidence>
<dbReference type="EMBL" id="JAAAMV010000027">
    <property type="protein sequence ID" value="NBD27424.1"/>
    <property type="molecule type" value="Genomic_DNA"/>
</dbReference>
<dbReference type="Gene3D" id="1.10.10.10">
    <property type="entry name" value="Winged helix-like DNA-binding domain superfamily/Winged helix DNA-binding domain"/>
    <property type="match status" value="1"/>
</dbReference>
<feature type="domain" description="HTH gntR-type" evidence="4">
    <location>
        <begin position="6"/>
        <end position="74"/>
    </location>
</feature>
<dbReference type="Pfam" id="PF13377">
    <property type="entry name" value="Peripla_BP_3"/>
    <property type="match status" value="1"/>
</dbReference>
<dbReference type="Proteomes" id="UP000665561">
    <property type="component" value="Unassembled WGS sequence"/>
</dbReference>
<dbReference type="Pfam" id="PF00392">
    <property type="entry name" value="GntR"/>
    <property type="match status" value="1"/>
</dbReference>
<dbReference type="RefSeq" id="WP_161746446.1">
    <property type="nucleotide sequence ID" value="NZ_JAAAMV010000027.1"/>
</dbReference>
<dbReference type="SMART" id="SM00345">
    <property type="entry name" value="HTH_GNTR"/>
    <property type="match status" value="1"/>
</dbReference>
<dbReference type="InterPro" id="IPR036390">
    <property type="entry name" value="WH_DNA-bd_sf"/>
</dbReference>
<reference evidence="5 6" key="1">
    <citation type="submission" date="2020-01" db="EMBL/GenBank/DDBJ databases">
        <title>Paenibacillus soybeanensis sp. nov. isolated from the nodules of soybean (Glycine max(L.) Merr).</title>
        <authorList>
            <person name="Wang H."/>
        </authorList>
    </citation>
    <scope>NUCLEOTIDE SEQUENCE [LARGE SCALE GENOMIC DNA]</scope>
    <source>
        <strain evidence="5 6">T1</strain>
    </source>
</reference>
<keyword evidence="1" id="KW-0805">Transcription regulation</keyword>
<dbReference type="Gene3D" id="3.40.50.2300">
    <property type="match status" value="2"/>
</dbReference>